<dbReference type="Pfam" id="PF05679">
    <property type="entry name" value="CHGN"/>
    <property type="match status" value="1"/>
</dbReference>
<dbReference type="PhylomeDB" id="A7RR84"/>
<evidence type="ECO:0000256" key="7">
    <source>
        <dbReference type="ARBA" id="ARBA00023034"/>
    </source>
</evidence>
<organism evidence="11 12">
    <name type="scientific">Nematostella vectensis</name>
    <name type="common">Starlet sea anemone</name>
    <dbReference type="NCBI Taxonomy" id="45351"/>
    <lineage>
        <taxon>Eukaryota</taxon>
        <taxon>Metazoa</taxon>
        <taxon>Cnidaria</taxon>
        <taxon>Anthozoa</taxon>
        <taxon>Hexacorallia</taxon>
        <taxon>Actiniaria</taxon>
        <taxon>Edwardsiidae</taxon>
        <taxon>Nematostella</taxon>
    </lineage>
</organism>
<comment type="similarity">
    <text evidence="2 10">Belongs to the chondroitin N-acetylgalactosaminyltransferase family.</text>
</comment>
<dbReference type="OMA" id="CADRVNC"/>
<evidence type="ECO:0000256" key="2">
    <source>
        <dbReference type="ARBA" id="ARBA00009239"/>
    </source>
</evidence>
<keyword evidence="9" id="KW-0325">Glycoprotein</keyword>
<keyword evidence="8" id="KW-0472">Membrane</keyword>
<evidence type="ECO:0000256" key="8">
    <source>
        <dbReference type="ARBA" id="ARBA00023136"/>
    </source>
</evidence>
<dbReference type="AlphaFoldDB" id="A7RR84"/>
<name>A7RR84_NEMVE</name>
<dbReference type="PANTHER" id="PTHR12369:SF11">
    <property type="entry name" value="HEXOSYLTRANSFERASE"/>
    <property type="match status" value="1"/>
</dbReference>
<dbReference type="HOGENOM" id="CLU_016244_2_0_1"/>
<keyword evidence="12" id="KW-1185">Reference proteome</keyword>
<dbReference type="eggNOG" id="KOG3588">
    <property type="taxonomic scope" value="Eukaryota"/>
</dbReference>
<evidence type="ECO:0000256" key="3">
    <source>
        <dbReference type="ARBA" id="ARBA00022679"/>
    </source>
</evidence>
<sequence length="729" mass="83771">MKPRQMSLRGVLTLLVGLVCGFTIALWLRQNLLPLPQRRCHMNFQKDIRPKSVSKELGTRKLIFIGVMTAEKFLDSRAKAVFETWGKKVPGKLEFFSSSSSKNNLNLPVVSLPGVDDSYPPQRKSMLMLKYMHDNYIDQFEWFMRSDDDVYIRTDKLSDFLHSLNSSQDIYIGQAGTGNRAEKGLLGLGYGDNFCMGGPGMVMSRSVLKKVVGHIEFCLQNLVTSHEDVEVGRCIKRFVGISCTWAFEMQALFYHNQSLTMAFHGNLDTKSVRKAITLHPIKKPPYMYRMHSHFLGMKIQDLQHRAIKLQRSLRNMDRLLSASTNELTADEKVSFQDVRDFHSQLSVNYTESWDMFTATKFYSDLTLQPPETGMRNPLKDGLNHVLSQTMELINEEASKVLHRSLEFKKLNHGYIRIHPLFGAQYIMDMLMKYHRHIGHNRRRMTVHVRHHAYLQQPFGNLVYRAEPSTKRSKTIHFILPLAGRYSTFVRFMKTFESVCLNLRADVKLLIVYFPEVAESHQHKSLIKKYQTRYPEAELLWIEAMGTFSRGLGLTLGANQFGKNSLLFFCDVDLIFSAGFLDRCRNNAALGKQVYYPMVFSQFDPNITYPGGYKEEYNFLFNKNAGFWRTYAFGIVCMHSHDLKTVGGFDTTIQGWGLEDVDLYEKFIKHDEISVFRSADPGLVHIYHPVVCDANLVDRQLQMCHASKASGFASQTSVLKALISKGFVNR</sequence>
<accession>A7RR84</accession>
<dbReference type="Proteomes" id="UP000001593">
    <property type="component" value="Unassembled WGS sequence"/>
</dbReference>
<dbReference type="FunFam" id="3.90.550.50:FF:000004">
    <property type="entry name" value="Hexosyltransferase"/>
    <property type="match status" value="1"/>
</dbReference>
<dbReference type="STRING" id="45351.A7RR84"/>
<evidence type="ECO:0000256" key="6">
    <source>
        <dbReference type="ARBA" id="ARBA00022989"/>
    </source>
</evidence>
<keyword evidence="5 10" id="KW-0735">Signal-anchor</keyword>
<keyword evidence="6" id="KW-1133">Transmembrane helix</keyword>
<evidence type="ECO:0000256" key="1">
    <source>
        <dbReference type="ARBA" id="ARBA00004447"/>
    </source>
</evidence>
<dbReference type="InterPro" id="IPR029044">
    <property type="entry name" value="Nucleotide-diphossugar_trans"/>
</dbReference>
<dbReference type="EC" id="2.4.1.-" evidence="10"/>
<dbReference type="Gene3D" id="3.90.550.50">
    <property type="match status" value="1"/>
</dbReference>
<reference evidence="11 12" key="1">
    <citation type="journal article" date="2007" name="Science">
        <title>Sea anemone genome reveals ancestral eumetazoan gene repertoire and genomic organization.</title>
        <authorList>
            <person name="Putnam N.H."/>
            <person name="Srivastava M."/>
            <person name="Hellsten U."/>
            <person name="Dirks B."/>
            <person name="Chapman J."/>
            <person name="Salamov A."/>
            <person name="Terry A."/>
            <person name="Shapiro H."/>
            <person name="Lindquist E."/>
            <person name="Kapitonov V.V."/>
            <person name="Jurka J."/>
            <person name="Genikhovich G."/>
            <person name="Grigoriev I.V."/>
            <person name="Lucas S.M."/>
            <person name="Steele R.E."/>
            <person name="Finnerty J.R."/>
            <person name="Technau U."/>
            <person name="Martindale M.Q."/>
            <person name="Rokhsar D.S."/>
        </authorList>
    </citation>
    <scope>NUCLEOTIDE SEQUENCE [LARGE SCALE GENOMIC DNA]</scope>
    <source>
        <strain evidence="12">CH2 X CH6</strain>
    </source>
</reference>
<protein>
    <recommendedName>
        <fullName evidence="10">Hexosyltransferase</fullName>
        <ecNumber evidence="10">2.4.1.-</ecNumber>
    </recommendedName>
</protein>
<dbReference type="GO" id="GO:0050650">
    <property type="term" value="P:chondroitin sulfate proteoglycan biosynthetic process"/>
    <property type="evidence" value="ECO:0000318"/>
    <property type="project" value="GO_Central"/>
</dbReference>
<dbReference type="OrthoDB" id="431432at2759"/>
<dbReference type="InterPro" id="IPR051227">
    <property type="entry name" value="CS_glycosyltransferase"/>
</dbReference>
<evidence type="ECO:0000256" key="10">
    <source>
        <dbReference type="RuleBase" id="RU364016"/>
    </source>
</evidence>
<keyword evidence="7 10" id="KW-0333">Golgi apparatus</keyword>
<evidence type="ECO:0000313" key="11">
    <source>
        <dbReference type="EMBL" id="EDO46122.1"/>
    </source>
</evidence>
<evidence type="ECO:0000313" key="12">
    <source>
        <dbReference type="Proteomes" id="UP000001593"/>
    </source>
</evidence>
<dbReference type="GO" id="GO:0032580">
    <property type="term" value="C:Golgi cisterna membrane"/>
    <property type="evidence" value="ECO:0007669"/>
    <property type="project" value="UniProtKB-SubCell"/>
</dbReference>
<comment type="subcellular location">
    <subcellularLocation>
        <location evidence="1 10">Golgi apparatus</location>
        <location evidence="1 10">Golgi stack membrane</location>
        <topology evidence="1 10">Single-pass type II membrane protein</topology>
    </subcellularLocation>
</comment>
<dbReference type="InParanoid" id="A7RR84"/>
<dbReference type="InterPro" id="IPR008428">
    <property type="entry name" value="Chond_GalNAc"/>
</dbReference>
<dbReference type="KEGG" id="nve:5518215"/>
<gene>
    <name evidence="11" type="ORF">NEMVEDRAFT_v1g240106</name>
</gene>
<keyword evidence="4" id="KW-0812">Transmembrane</keyword>
<dbReference type="SUPFAM" id="SSF53448">
    <property type="entry name" value="Nucleotide-diphospho-sugar transferases"/>
    <property type="match status" value="2"/>
</dbReference>
<dbReference type="EMBL" id="DS469530">
    <property type="protein sequence ID" value="EDO46122.1"/>
    <property type="molecule type" value="Genomic_DNA"/>
</dbReference>
<evidence type="ECO:0000256" key="5">
    <source>
        <dbReference type="ARBA" id="ARBA00022968"/>
    </source>
</evidence>
<evidence type="ECO:0000256" key="9">
    <source>
        <dbReference type="ARBA" id="ARBA00023180"/>
    </source>
</evidence>
<dbReference type="PANTHER" id="PTHR12369">
    <property type="entry name" value="CHONDROITIN SYNTHASE"/>
    <property type="match status" value="1"/>
</dbReference>
<dbReference type="GO" id="GO:0047238">
    <property type="term" value="F:glucuronosyl-N-acetylgalactosaminyl-proteoglycan 4-beta-N-acetylgalactosaminyltransferase activity"/>
    <property type="evidence" value="ECO:0000318"/>
    <property type="project" value="GO_Central"/>
</dbReference>
<keyword evidence="3 10" id="KW-0808">Transferase</keyword>
<dbReference type="Gene3D" id="3.90.550.10">
    <property type="entry name" value="Spore Coat Polysaccharide Biosynthesis Protein SpsA, Chain A"/>
    <property type="match status" value="1"/>
</dbReference>
<evidence type="ECO:0000256" key="4">
    <source>
        <dbReference type="ARBA" id="ARBA00022692"/>
    </source>
</evidence>
<proteinExistence type="inferred from homology"/>